<feature type="repeat" description="WD" evidence="3">
    <location>
        <begin position="96"/>
        <end position="137"/>
    </location>
</feature>
<name>E3L4K9_PUCGT</name>
<dbReference type="InterPro" id="IPR015943">
    <property type="entry name" value="WD40/YVTN_repeat-like_dom_sf"/>
</dbReference>
<protein>
    <submittedName>
        <fullName evidence="4">Uncharacterized protein</fullName>
    </submittedName>
</protein>
<dbReference type="EMBL" id="DS178347">
    <property type="protein sequence ID" value="EFP91484.1"/>
    <property type="molecule type" value="Genomic_DNA"/>
</dbReference>
<dbReference type="HOGENOM" id="CLU_1820465_0_0_1"/>
<evidence type="ECO:0000313" key="4">
    <source>
        <dbReference type="EMBL" id="EFP91484.1"/>
    </source>
</evidence>
<dbReference type="SUPFAM" id="SSF50978">
    <property type="entry name" value="WD40 repeat-like"/>
    <property type="match status" value="1"/>
</dbReference>
<dbReference type="SMART" id="SM00320">
    <property type="entry name" value="WD40"/>
    <property type="match status" value="2"/>
</dbReference>
<dbReference type="PROSITE" id="PS50082">
    <property type="entry name" value="WD_REPEATS_2"/>
    <property type="match status" value="2"/>
</dbReference>
<dbReference type="VEuPathDB" id="FungiDB:PGTG_17734"/>
<dbReference type="OrthoDB" id="2674832at2759"/>
<reference evidence="5" key="2">
    <citation type="journal article" date="2011" name="Proc. Natl. Acad. Sci. U.S.A.">
        <title>Obligate biotrophy features unraveled by the genomic analysis of rust fungi.</title>
        <authorList>
            <person name="Duplessis S."/>
            <person name="Cuomo C.A."/>
            <person name="Lin Y.-C."/>
            <person name="Aerts A."/>
            <person name="Tisserant E."/>
            <person name="Veneault-Fourrey C."/>
            <person name="Joly D.L."/>
            <person name="Hacquard S."/>
            <person name="Amselem J."/>
            <person name="Cantarel B.L."/>
            <person name="Chiu R."/>
            <person name="Coutinho P.M."/>
            <person name="Feau N."/>
            <person name="Field M."/>
            <person name="Frey P."/>
            <person name="Gelhaye E."/>
            <person name="Goldberg J."/>
            <person name="Grabherr M.G."/>
            <person name="Kodira C.D."/>
            <person name="Kohler A."/>
            <person name="Kuees U."/>
            <person name="Lindquist E.A."/>
            <person name="Lucas S.M."/>
            <person name="Mago R."/>
            <person name="Mauceli E."/>
            <person name="Morin E."/>
            <person name="Murat C."/>
            <person name="Pangilinan J.L."/>
            <person name="Park R."/>
            <person name="Pearson M."/>
            <person name="Quesneville H."/>
            <person name="Rouhier N."/>
            <person name="Sakthikumar S."/>
            <person name="Salamov A.A."/>
            <person name="Schmutz J."/>
            <person name="Selles B."/>
            <person name="Shapiro H."/>
            <person name="Tanguay P."/>
            <person name="Tuskan G.A."/>
            <person name="Henrissat B."/>
            <person name="Van de Peer Y."/>
            <person name="Rouze P."/>
            <person name="Ellis J.G."/>
            <person name="Dodds P.N."/>
            <person name="Schein J.E."/>
            <person name="Zhong S."/>
            <person name="Hamelin R.C."/>
            <person name="Grigoriev I.V."/>
            <person name="Szabo L.J."/>
            <person name="Martin F."/>
        </authorList>
    </citation>
    <scope>NUCLEOTIDE SEQUENCE [LARGE SCALE GENOMIC DNA]</scope>
    <source>
        <strain evidence="5">CRL 75-36-700-3 / race SCCL</strain>
    </source>
</reference>
<evidence type="ECO:0000256" key="2">
    <source>
        <dbReference type="ARBA" id="ARBA00022737"/>
    </source>
</evidence>
<dbReference type="PROSITE" id="PS00678">
    <property type="entry name" value="WD_REPEATS_1"/>
    <property type="match status" value="1"/>
</dbReference>
<dbReference type="Pfam" id="PF00400">
    <property type="entry name" value="WD40"/>
    <property type="match status" value="2"/>
</dbReference>
<reference key="1">
    <citation type="submission" date="2007-01" db="EMBL/GenBank/DDBJ databases">
        <title>The Genome Sequence of Puccinia graminis f. sp. tritici Strain CRL 75-36-700-3.</title>
        <authorList>
            <consortium name="The Broad Institute Genome Sequencing Platform"/>
            <person name="Birren B."/>
            <person name="Lander E."/>
            <person name="Galagan J."/>
            <person name="Nusbaum C."/>
            <person name="Devon K."/>
            <person name="Cuomo C."/>
            <person name="Jaffe D."/>
            <person name="Butler J."/>
            <person name="Alvarez P."/>
            <person name="Gnerre S."/>
            <person name="Grabherr M."/>
            <person name="Mauceli E."/>
            <person name="Brockman W."/>
            <person name="Young S."/>
            <person name="LaButti K."/>
            <person name="Sykes S."/>
            <person name="DeCaprio D."/>
            <person name="Crawford M."/>
            <person name="Koehrsen M."/>
            <person name="Engels R."/>
            <person name="Montgomery P."/>
            <person name="Pearson M."/>
            <person name="Howarth C."/>
            <person name="Larson L."/>
            <person name="White J."/>
            <person name="Zeng Q."/>
            <person name="Kodira C."/>
            <person name="Yandava C."/>
            <person name="Alvarado L."/>
            <person name="O'Leary S."/>
            <person name="Szabo L."/>
            <person name="Dean R."/>
            <person name="Schein J."/>
        </authorList>
    </citation>
    <scope>NUCLEOTIDE SEQUENCE</scope>
    <source>
        <strain>CRL 75-36-700-3</strain>
    </source>
</reference>
<dbReference type="RefSeq" id="XP_003335903.1">
    <property type="nucleotide sequence ID" value="XM_003335855.1"/>
</dbReference>
<dbReference type="PROSITE" id="PS50294">
    <property type="entry name" value="WD_REPEATS_REGION"/>
    <property type="match status" value="2"/>
</dbReference>
<dbReference type="STRING" id="418459.E3L4K9"/>
<accession>E3L4K9</accession>
<gene>
    <name evidence="4" type="ORF">PGTG_17734</name>
</gene>
<evidence type="ECO:0000256" key="1">
    <source>
        <dbReference type="ARBA" id="ARBA00022574"/>
    </source>
</evidence>
<dbReference type="GeneID" id="10529485"/>
<dbReference type="Gene3D" id="2.130.10.10">
    <property type="entry name" value="YVTN repeat-like/Quinoprotein amine dehydrogenase"/>
    <property type="match status" value="1"/>
</dbReference>
<proteinExistence type="predicted"/>
<dbReference type="AlphaFoldDB" id="E3L4K9"/>
<dbReference type="KEGG" id="pgr:PGTG_17734"/>
<dbReference type="PANTHER" id="PTHR19920">
    <property type="entry name" value="WD40 PROTEIN CIAO1"/>
    <property type="match status" value="1"/>
</dbReference>
<keyword evidence="1 3" id="KW-0853">WD repeat</keyword>
<dbReference type="InterPro" id="IPR019775">
    <property type="entry name" value="WD40_repeat_CS"/>
</dbReference>
<dbReference type="Proteomes" id="UP000008783">
    <property type="component" value="Unassembled WGS sequence"/>
</dbReference>
<sequence length="165" mass="18430">MTGTKPVIEEITHHSSMTLTSAHTHTVWLINWSPKGDLLASGSFDSTALIWTNHKFDQRLDQADAQDLEDKPGRARLPILDGEEEVKESWECLMSLKGHESEVKGVAWNRNGNLLATCSWDKSVLIWEILVGNELQAHQNVILDDEGYKVIAVLIRSQIGMLVTG</sequence>
<evidence type="ECO:0000313" key="5">
    <source>
        <dbReference type="Proteomes" id="UP000008783"/>
    </source>
</evidence>
<feature type="repeat" description="WD" evidence="3">
    <location>
        <begin position="20"/>
        <end position="51"/>
    </location>
</feature>
<dbReference type="InterPro" id="IPR001680">
    <property type="entry name" value="WD40_rpt"/>
</dbReference>
<dbReference type="InterPro" id="IPR036322">
    <property type="entry name" value="WD40_repeat_dom_sf"/>
</dbReference>
<keyword evidence="2" id="KW-0677">Repeat</keyword>
<dbReference type="PANTHER" id="PTHR19920:SF0">
    <property type="entry name" value="CYTOSOLIC IRON-SULFUR PROTEIN ASSEMBLY PROTEIN CIAO1-RELATED"/>
    <property type="match status" value="1"/>
</dbReference>
<keyword evidence="5" id="KW-1185">Reference proteome</keyword>
<dbReference type="InParanoid" id="E3L4K9"/>
<organism evidence="4 5">
    <name type="scientific">Puccinia graminis f. sp. tritici (strain CRL 75-36-700-3 / race SCCL)</name>
    <name type="common">Black stem rust fungus</name>
    <dbReference type="NCBI Taxonomy" id="418459"/>
    <lineage>
        <taxon>Eukaryota</taxon>
        <taxon>Fungi</taxon>
        <taxon>Dikarya</taxon>
        <taxon>Basidiomycota</taxon>
        <taxon>Pucciniomycotina</taxon>
        <taxon>Pucciniomycetes</taxon>
        <taxon>Pucciniales</taxon>
        <taxon>Pucciniaceae</taxon>
        <taxon>Puccinia</taxon>
    </lineage>
</organism>
<evidence type="ECO:0000256" key="3">
    <source>
        <dbReference type="PROSITE-ProRule" id="PRU00221"/>
    </source>
</evidence>